<evidence type="ECO:0000259" key="1">
    <source>
        <dbReference type="PROSITE" id="PS51186"/>
    </source>
</evidence>
<dbReference type="Pfam" id="PF00583">
    <property type="entry name" value="Acetyltransf_1"/>
    <property type="match status" value="1"/>
</dbReference>
<dbReference type="SUPFAM" id="SSF55729">
    <property type="entry name" value="Acyl-CoA N-acyltransferases (Nat)"/>
    <property type="match status" value="1"/>
</dbReference>
<evidence type="ECO:0000313" key="3">
    <source>
        <dbReference type="Proteomes" id="UP001221366"/>
    </source>
</evidence>
<name>A0ABT5Y2F1_9FLAO</name>
<dbReference type="InterPro" id="IPR000182">
    <property type="entry name" value="GNAT_dom"/>
</dbReference>
<dbReference type="Proteomes" id="UP001221366">
    <property type="component" value="Unassembled WGS sequence"/>
</dbReference>
<accession>A0ABT5Y2F1</accession>
<evidence type="ECO:0000313" key="2">
    <source>
        <dbReference type="EMBL" id="MDF0717222.1"/>
    </source>
</evidence>
<dbReference type="Gene3D" id="3.40.630.30">
    <property type="match status" value="1"/>
</dbReference>
<dbReference type="CDD" id="cd04301">
    <property type="entry name" value="NAT_SF"/>
    <property type="match status" value="1"/>
</dbReference>
<sequence length="145" mass="16882">MESQIVIKWIPKEHLTTILPLAFVLNDKKVSMEVLENRLSSMIPMGYKCIGAYQNEKLVGICGVWELNKLYAGKHLEPDNVIIDPEYQGKRIGELMMSYLTDYAKRFDCETLEINCYVKNTRGKKFWERQGYEALGFHMIKKLKA</sequence>
<protein>
    <submittedName>
        <fullName evidence="2">GNAT family N-acetyltransferase</fullName>
    </submittedName>
</protein>
<dbReference type="InterPro" id="IPR016181">
    <property type="entry name" value="Acyl_CoA_acyltransferase"/>
</dbReference>
<reference evidence="2 3" key="1">
    <citation type="submission" date="2023-03" db="EMBL/GenBank/DDBJ databases">
        <title>Muricauda XX sp. nov. and Muricauda XXX sp. nov., two novel species isolated from Okinawa Trough.</title>
        <authorList>
            <person name="Cao W."/>
            <person name="Deng X."/>
        </authorList>
    </citation>
    <scope>NUCLEOTIDE SEQUENCE [LARGE SCALE GENOMIC DNA]</scope>
    <source>
        <strain evidence="2 3">334s03</strain>
    </source>
</reference>
<keyword evidence="3" id="KW-1185">Reference proteome</keyword>
<gene>
    <name evidence="2" type="ORF">PY092_13750</name>
</gene>
<dbReference type="PROSITE" id="PS51186">
    <property type="entry name" value="GNAT"/>
    <property type="match status" value="1"/>
</dbReference>
<feature type="domain" description="N-acetyltransferase" evidence="1">
    <location>
        <begin position="5"/>
        <end position="145"/>
    </location>
</feature>
<proteinExistence type="predicted"/>
<dbReference type="EMBL" id="JARFVB010000009">
    <property type="protein sequence ID" value="MDF0717222.1"/>
    <property type="molecule type" value="Genomic_DNA"/>
</dbReference>
<dbReference type="RefSeq" id="WP_275616377.1">
    <property type="nucleotide sequence ID" value="NZ_JARFVB010000009.1"/>
</dbReference>
<organism evidence="2 3">
    <name type="scientific">Flagellimonas yonaguniensis</name>
    <dbReference type="NCBI Taxonomy" id="3031325"/>
    <lineage>
        <taxon>Bacteria</taxon>
        <taxon>Pseudomonadati</taxon>
        <taxon>Bacteroidota</taxon>
        <taxon>Flavobacteriia</taxon>
        <taxon>Flavobacteriales</taxon>
        <taxon>Flavobacteriaceae</taxon>
        <taxon>Flagellimonas</taxon>
    </lineage>
</organism>
<comment type="caution">
    <text evidence="2">The sequence shown here is derived from an EMBL/GenBank/DDBJ whole genome shotgun (WGS) entry which is preliminary data.</text>
</comment>